<dbReference type="Proteomes" id="UP000595663">
    <property type="component" value="Chromosome"/>
</dbReference>
<protein>
    <submittedName>
        <fullName evidence="2">FmdB family transcriptional regulator</fullName>
    </submittedName>
</protein>
<dbReference type="NCBIfam" id="TIGR02605">
    <property type="entry name" value="CxxC_CxxC_SSSS"/>
    <property type="match status" value="1"/>
</dbReference>
<sequence length="79" mass="8619">MLLIMPIFDFECRQCGNEFEKLVLKTTAPVPECSACQSADVVKKVSAPGFRLTGSGWYETDFKTGKKKNLANGQGESGN</sequence>
<gene>
    <name evidence="2" type="ORF">AMJAP_1921</name>
</gene>
<dbReference type="InterPro" id="IPR013429">
    <property type="entry name" value="Regulatory_FmdB_Zinc_ribbon"/>
</dbReference>
<dbReference type="AlphaFoldDB" id="A0A7R6PAP3"/>
<dbReference type="PANTHER" id="PTHR34404:SF2">
    <property type="entry name" value="CONSERVED SERINE RICH PROTEIN"/>
    <property type="match status" value="1"/>
</dbReference>
<keyword evidence="3" id="KW-1185">Reference proteome</keyword>
<accession>A0A7R6PAP3</accession>
<dbReference type="KEGG" id="ajp:AMJAP_1921"/>
<organism evidence="2 3">
    <name type="scientific">Amphritea japonica ATCC BAA-1530</name>
    <dbReference type="NCBI Taxonomy" id="1278309"/>
    <lineage>
        <taxon>Bacteria</taxon>
        <taxon>Pseudomonadati</taxon>
        <taxon>Pseudomonadota</taxon>
        <taxon>Gammaproteobacteria</taxon>
        <taxon>Oceanospirillales</taxon>
        <taxon>Oceanospirillaceae</taxon>
        <taxon>Amphritea</taxon>
    </lineage>
</organism>
<proteinExistence type="predicted"/>
<dbReference type="SMART" id="SM00834">
    <property type="entry name" value="CxxC_CXXC_SSSS"/>
    <property type="match status" value="1"/>
</dbReference>
<dbReference type="Pfam" id="PF09723">
    <property type="entry name" value="Zn_ribbon_8"/>
    <property type="match status" value="1"/>
</dbReference>
<feature type="domain" description="Putative regulatory protein FmdB zinc ribbon" evidence="1">
    <location>
        <begin position="5"/>
        <end position="46"/>
    </location>
</feature>
<dbReference type="EMBL" id="AP014545">
    <property type="protein sequence ID" value="BBB26512.1"/>
    <property type="molecule type" value="Genomic_DNA"/>
</dbReference>
<evidence type="ECO:0000313" key="3">
    <source>
        <dbReference type="Proteomes" id="UP000595663"/>
    </source>
</evidence>
<evidence type="ECO:0000259" key="1">
    <source>
        <dbReference type="SMART" id="SM00834"/>
    </source>
</evidence>
<name>A0A7R6PAP3_9GAMM</name>
<reference evidence="2 3" key="1">
    <citation type="journal article" date="2008" name="Int. J. Syst. Evol. Microbiol.">
        <title>Amphritea japonica sp. nov. and Amphritea balenae sp. nov., isolated from the sediment adjacent to sperm whale carcasses off Kagoshima, Japan.</title>
        <authorList>
            <person name="Miyazaki M."/>
            <person name="Nogi Y."/>
            <person name="Fujiwara Y."/>
            <person name="Kawato M."/>
            <person name="Nagahama T."/>
            <person name="Kubokawa K."/>
            <person name="Horikoshi K."/>
        </authorList>
    </citation>
    <scope>NUCLEOTIDE SEQUENCE [LARGE SCALE GENOMIC DNA]</scope>
    <source>
        <strain evidence="2 3">ATCC BAA-1530</strain>
    </source>
</reference>
<dbReference type="PANTHER" id="PTHR34404">
    <property type="entry name" value="REGULATORY PROTEIN, FMDB FAMILY"/>
    <property type="match status" value="1"/>
</dbReference>
<evidence type="ECO:0000313" key="2">
    <source>
        <dbReference type="EMBL" id="BBB26512.1"/>
    </source>
</evidence>